<evidence type="ECO:0000313" key="3">
    <source>
        <dbReference type="Proteomes" id="UP000325466"/>
    </source>
</evidence>
<gene>
    <name evidence="2" type="ORF">RAJCM14343_3463</name>
</gene>
<protein>
    <submittedName>
        <fullName evidence="2">Lead, cadmium, zinc and mercury transporting ATPase</fullName>
    </submittedName>
</protein>
<evidence type="ECO:0000313" key="2">
    <source>
        <dbReference type="EMBL" id="GES38203.1"/>
    </source>
</evidence>
<name>A0ABQ0YNW3_9NOCA</name>
<evidence type="ECO:0000256" key="1">
    <source>
        <dbReference type="SAM" id="MobiDB-lite"/>
    </source>
</evidence>
<comment type="caution">
    <text evidence="2">The sequence shown here is derived from an EMBL/GenBank/DDBJ whole genome shotgun (WGS) entry which is preliminary data.</text>
</comment>
<sequence>MSDACGCGHAEPRLPGEDEDAPEKLWQITEIRAAAPRASCWWRP</sequence>
<reference evidence="2 3" key="1">
    <citation type="journal article" date="2018" name="Biodegradation">
        <title>1,4-Dioxane degradation characteristics of Rhodococcus aetherivorans JCM 14343.</title>
        <authorList>
            <person name="Inoue D."/>
            <person name="Tsunoda T."/>
            <person name="Yamamoto N."/>
            <person name="Ike M."/>
            <person name="Sei K."/>
        </authorList>
    </citation>
    <scope>NUCLEOTIDE SEQUENCE [LARGE SCALE GENOMIC DNA]</scope>
    <source>
        <strain evidence="2 3">JCM 14343</strain>
    </source>
</reference>
<dbReference type="EMBL" id="BLAH01000092">
    <property type="protein sequence ID" value="GES38203.1"/>
    <property type="molecule type" value="Genomic_DNA"/>
</dbReference>
<keyword evidence="3" id="KW-1185">Reference proteome</keyword>
<feature type="region of interest" description="Disordered" evidence="1">
    <location>
        <begin position="1"/>
        <end position="22"/>
    </location>
</feature>
<dbReference type="Proteomes" id="UP000325466">
    <property type="component" value="Unassembled WGS sequence"/>
</dbReference>
<proteinExistence type="predicted"/>
<organism evidence="2 3">
    <name type="scientific">Rhodococcus aetherivorans</name>
    <dbReference type="NCBI Taxonomy" id="191292"/>
    <lineage>
        <taxon>Bacteria</taxon>
        <taxon>Bacillati</taxon>
        <taxon>Actinomycetota</taxon>
        <taxon>Actinomycetes</taxon>
        <taxon>Mycobacteriales</taxon>
        <taxon>Nocardiaceae</taxon>
        <taxon>Rhodococcus</taxon>
    </lineage>
</organism>
<accession>A0ABQ0YNW3</accession>